<proteinExistence type="predicted"/>
<organism evidence="1">
    <name type="scientific">Culex pipiens</name>
    <name type="common">House mosquito</name>
    <dbReference type="NCBI Taxonomy" id="7175"/>
    <lineage>
        <taxon>Eukaryota</taxon>
        <taxon>Metazoa</taxon>
        <taxon>Ecdysozoa</taxon>
        <taxon>Arthropoda</taxon>
        <taxon>Hexapoda</taxon>
        <taxon>Insecta</taxon>
        <taxon>Pterygota</taxon>
        <taxon>Neoptera</taxon>
        <taxon>Endopterygota</taxon>
        <taxon>Diptera</taxon>
        <taxon>Nematocera</taxon>
        <taxon>Culicoidea</taxon>
        <taxon>Culicidae</taxon>
        <taxon>Culicinae</taxon>
        <taxon>Culicini</taxon>
        <taxon>Culex</taxon>
        <taxon>Culex</taxon>
    </lineage>
</organism>
<protein>
    <submittedName>
        <fullName evidence="1">(northern house mosquito) hypothetical protein</fullName>
    </submittedName>
</protein>
<dbReference type="AlphaFoldDB" id="A0A8D8AX80"/>
<evidence type="ECO:0000313" key="1">
    <source>
        <dbReference type="EMBL" id="CAG6462277.1"/>
    </source>
</evidence>
<accession>A0A8D8AX80</accession>
<reference evidence="1" key="1">
    <citation type="submission" date="2021-05" db="EMBL/GenBank/DDBJ databases">
        <authorList>
            <person name="Alioto T."/>
            <person name="Alioto T."/>
            <person name="Gomez Garrido J."/>
        </authorList>
    </citation>
    <scope>NUCLEOTIDE SEQUENCE</scope>
</reference>
<name>A0A8D8AX80_CULPI</name>
<dbReference type="EMBL" id="HBUE01045118">
    <property type="protein sequence ID" value="CAG6462277.1"/>
    <property type="molecule type" value="Transcribed_RNA"/>
</dbReference>
<sequence>MCFFFFADRLFSTFVLKLIKTAKFKIRWDNFHSFFTNSYCLILSLGSRATICRLSWPQKLWFFFNFVLYLCHVMYLCSKIASRPGDCSYLVSLAFAFSFAWSTRLISPASCALFVF</sequence>